<reference evidence="2 3" key="1">
    <citation type="submission" date="2021-06" db="EMBL/GenBank/DDBJ databases">
        <authorList>
            <person name="Stanton E."/>
        </authorList>
    </citation>
    <scope>NUCLEOTIDE SEQUENCE [LARGE SCALE GENOMIC DNA]</scope>
    <source>
        <strain evidence="2 3">2021EL-00146</strain>
    </source>
</reference>
<evidence type="ECO:0000259" key="1">
    <source>
        <dbReference type="PROSITE" id="PS50104"/>
    </source>
</evidence>
<protein>
    <submittedName>
        <fullName evidence="2">Toll/interleukin-1 receptor domain-containing protein</fullName>
    </submittedName>
</protein>
<comment type="caution">
    <text evidence="2">The sequence shown here is derived from an EMBL/GenBank/DDBJ whole genome shotgun (WGS) entry which is preliminary data.</text>
</comment>
<dbReference type="EMBL" id="JAHLTI010000001">
    <property type="protein sequence ID" value="MBU5923019.1"/>
    <property type="molecule type" value="Genomic_DNA"/>
</dbReference>
<dbReference type="PROSITE" id="PS50104">
    <property type="entry name" value="TIR"/>
    <property type="match status" value="1"/>
</dbReference>
<keyword evidence="2" id="KW-0675">Receptor</keyword>
<evidence type="ECO:0000313" key="3">
    <source>
        <dbReference type="Proteomes" id="UP000787201"/>
    </source>
</evidence>
<dbReference type="SMART" id="SM00255">
    <property type="entry name" value="TIR"/>
    <property type="match status" value="1"/>
</dbReference>
<organism evidence="2 3">
    <name type="scientific">Enterobacter sichuanensis</name>
    <dbReference type="NCBI Taxonomy" id="2071710"/>
    <lineage>
        <taxon>Bacteria</taxon>
        <taxon>Pseudomonadati</taxon>
        <taxon>Pseudomonadota</taxon>
        <taxon>Gammaproteobacteria</taxon>
        <taxon>Enterobacterales</taxon>
        <taxon>Enterobacteriaceae</taxon>
        <taxon>Enterobacter</taxon>
        <taxon>Enterobacter cloacae complex</taxon>
    </lineage>
</organism>
<dbReference type="InterPro" id="IPR000157">
    <property type="entry name" value="TIR_dom"/>
</dbReference>
<evidence type="ECO:0000313" key="2">
    <source>
        <dbReference type="EMBL" id="MBU5923019.1"/>
    </source>
</evidence>
<proteinExistence type="predicted"/>
<name>A0ABS6G8L8_9ENTR</name>
<feature type="domain" description="TIR" evidence="1">
    <location>
        <begin position="1"/>
        <end position="131"/>
    </location>
</feature>
<gene>
    <name evidence="2" type="ORF">KQV47_02310</name>
</gene>
<dbReference type="Gene3D" id="3.40.50.10140">
    <property type="entry name" value="Toll/interleukin-1 receptor homology (TIR) domain"/>
    <property type="match status" value="1"/>
</dbReference>
<accession>A0ABS6G8L8</accession>
<dbReference type="Proteomes" id="UP000787201">
    <property type="component" value="Unassembled WGS sequence"/>
</dbReference>
<dbReference type="Pfam" id="PF13676">
    <property type="entry name" value="TIR_2"/>
    <property type="match status" value="1"/>
</dbReference>
<sequence>MHDTFISYAIEDNDFVTDVAFGLKNNGLSVWFAPMSLKVGDRLLDSIEKGMNESRTGILVLSPSYLTKGWTSFEMDVLIRKNIEGNTKILPIWLNVTKKDIENKHFGLSGIVGITDTTGVPGVVSQLVEVLSDGAPYRGVIPIWENPEYRFLAGVGEVNLQSIDGKATTIFELLIHSRDDEFPFWLAGKSYSKKDLLLHIAKIIGADPSRVKKWVQEDGYQQLWDMCIENGCDPNMFY</sequence>
<keyword evidence="3" id="KW-1185">Reference proteome</keyword>
<dbReference type="SUPFAM" id="SSF52200">
    <property type="entry name" value="Toll/Interleukin receptor TIR domain"/>
    <property type="match status" value="1"/>
</dbReference>
<dbReference type="InterPro" id="IPR035897">
    <property type="entry name" value="Toll_tir_struct_dom_sf"/>
</dbReference>
<dbReference type="RefSeq" id="WP_094917270.1">
    <property type="nucleotide sequence ID" value="NZ_JAHLTI010000001.1"/>
</dbReference>